<evidence type="ECO:0000313" key="4">
    <source>
        <dbReference type="Proteomes" id="UP000468531"/>
    </source>
</evidence>
<dbReference type="GO" id="GO:0010181">
    <property type="term" value="F:FMN binding"/>
    <property type="evidence" value="ECO:0007669"/>
    <property type="project" value="InterPro"/>
</dbReference>
<dbReference type="Pfam" id="PF01613">
    <property type="entry name" value="Flavin_Reduct"/>
    <property type="match status" value="1"/>
</dbReference>
<dbReference type="InterPro" id="IPR012349">
    <property type="entry name" value="Split_barrel_FMN-bd"/>
</dbReference>
<keyword evidence="1" id="KW-0560">Oxidoreductase</keyword>
<dbReference type="SUPFAM" id="SSF50475">
    <property type="entry name" value="FMN-binding split barrel"/>
    <property type="match status" value="1"/>
</dbReference>
<organism evidence="3 4">
    <name type="scientific">Bradyrhizobium uaiense</name>
    <dbReference type="NCBI Taxonomy" id="2594946"/>
    <lineage>
        <taxon>Bacteria</taxon>
        <taxon>Pseudomonadati</taxon>
        <taxon>Pseudomonadota</taxon>
        <taxon>Alphaproteobacteria</taxon>
        <taxon>Hyphomicrobiales</taxon>
        <taxon>Nitrobacteraceae</taxon>
        <taxon>Bradyrhizobium</taxon>
    </lineage>
</organism>
<dbReference type="InterPro" id="IPR050268">
    <property type="entry name" value="NADH-dep_flavin_reductase"/>
</dbReference>
<gene>
    <name evidence="3" type="ORF">FNJ47_33765</name>
</gene>
<comment type="caution">
    <text evidence="3">The sequence shown here is derived from an EMBL/GenBank/DDBJ whole genome shotgun (WGS) entry which is preliminary data.</text>
</comment>
<reference evidence="3 4" key="1">
    <citation type="journal article" date="2020" name="Arch. Microbiol.">
        <title>Bradyrhizobium uaiense sp. nov., a new highly efficient cowpea symbiont.</title>
        <authorList>
            <person name="Cabral Michel D."/>
            <person name="Azarias Guimaraes A."/>
            <person name="Martins da Costa E."/>
            <person name="Soares de Carvalho T."/>
            <person name="Balsanelli E."/>
            <person name="Willems A."/>
            <person name="Maltempi de Souza E."/>
            <person name="de Souza Moreira F.M."/>
        </authorList>
    </citation>
    <scope>NUCLEOTIDE SEQUENCE [LARGE SCALE GENOMIC DNA]</scope>
    <source>
        <strain evidence="3 4">UFLA 03-164</strain>
    </source>
</reference>
<proteinExistence type="predicted"/>
<dbReference type="PANTHER" id="PTHR30466:SF1">
    <property type="entry name" value="FMN REDUCTASE (NADH) RUTF"/>
    <property type="match status" value="1"/>
</dbReference>
<name>A0A6P1BQX2_9BRAD</name>
<sequence length="185" mass="20248">MKESTGIGSHLEALPSRTISDAVAFRAAMRHFVGSVSVVTTWHGDRPWGMTINSFTSVCADPPTILICLNRKTVTASHVQNTGRFAVNLLSQDQLHLSEICARPAADKYIDEHVLSPEDASGPSSMPLLRDASVVFECRAVEQLVVGSHRIAIATIESIHVLVDRPPLLYGQGRYMRGIELEMRA</sequence>
<dbReference type="Gene3D" id="2.30.110.10">
    <property type="entry name" value="Electron Transport, Fmn-binding Protein, Chain A"/>
    <property type="match status" value="1"/>
</dbReference>
<dbReference type="EMBL" id="VKHP01000189">
    <property type="protein sequence ID" value="NEV00645.1"/>
    <property type="molecule type" value="Genomic_DNA"/>
</dbReference>
<evidence type="ECO:0000313" key="3">
    <source>
        <dbReference type="EMBL" id="NEV00645.1"/>
    </source>
</evidence>
<dbReference type="SMART" id="SM00903">
    <property type="entry name" value="Flavin_Reduct"/>
    <property type="match status" value="1"/>
</dbReference>
<evidence type="ECO:0000259" key="2">
    <source>
        <dbReference type="SMART" id="SM00903"/>
    </source>
</evidence>
<evidence type="ECO:0000256" key="1">
    <source>
        <dbReference type="ARBA" id="ARBA00023002"/>
    </source>
</evidence>
<dbReference type="RefSeq" id="WP_163160195.1">
    <property type="nucleotide sequence ID" value="NZ_VKHP01000189.1"/>
</dbReference>
<accession>A0A6P1BQX2</accession>
<dbReference type="Proteomes" id="UP000468531">
    <property type="component" value="Unassembled WGS sequence"/>
</dbReference>
<protein>
    <submittedName>
        <fullName evidence="3">Flavin reductase family protein</fullName>
    </submittedName>
</protein>
<feature type="domain" description="Flavin reductase like" evidence="2">
    <location>
        <begin position="29"/>
        <end position="177"/>
    </location>
</feature>
<dbReference type="PANTHER" id="PTHR30466">
    <property type="entry name" value="FLAVIN REDUCTASE"/>
    <property type="match status" value="1"/>
</dbReference>
<dbReference type="GO" id="GO:0042602">
    <property type="term" value="F:riboflavin reductase (NADPH) activity"/>
    <property type="evidence" value="ECO:0007669"/>
    <property type="project" value="TreeGrafter"/>
</dbReference>
<keyword evidence="4" id="KW-1185">Reference proteome</keyword>
<dbReference type="InterPro" id="IPR002563">
    <property type="entry name" value="Flavin_Rdtase-like_dom"/>
</dbReference>
<dbReference type="AlphaFoldDB" id="A0A6P1BQX2"/>